<evidence type="ECO:0000256" key="1">
    <source>
        <dbReference type="ARBA" id="ARBA00022737"/>
    </source>
</evidence>
<feature type="non-terminal residue" evidence="2">
    <location>
        <position position="1"/>
    </location>
</feature>
<dbReference type="Pfam" id="PF02493">
    <property type="entry name" value="MORN"/>
    <property type="match status" value="4"/>
</dbReference>
<evidence type="ECO:0000313" key="3">
    <source>
        <dbReference type="Proteomes" id="UP000001449"/>
    </source>
</evidence>
<dbReference type="SUPFAM" id="SSF82185">
    <property type="entry name" value="Histone H3 K4-specific methyltransferase SET7/9 N-terminal domain"/>
    <property type="match status" value="1"/>
</dbReference>
<reference evidence="2 3" key="2">
    <citation type="journal article" date="2008" name="Nature">
        <title>The Phaeodactylum genome reveals the evolutionary history of diatom genomes.</title>
        <authorList>
            <person name="Bowler C."/>
            <person name="Allen A.E."/>
            <person name="Badger J.H."/>
            <person name="Grimwood J."/>
            <person name="Jabbari K."/>
            <person name="Kuo A."/>
            <person name="Maheswari U."/>
            <person name="Martens C."/>
            <person name="Maumus F."/>
            <person name="Otillar R.P."/>
            <person name="Rayko E."/>
            <person name="Salamov A."/>
            <person name="Vandepoele K."/>
            <person name="Beszteri B."/>
            <person name="Gruber A."/>
            <person name="Heijde M."/>
            <person name="Katinka M."/>
            <person name="Mock T."/>
            <person name="Valentin K."/>
            <person name="Verret F."/>
            <person name="Berges J.A."/>
            <person name="Brownlee C."/>
            <person name="Cadoret J.P."/>
            <person name="Chiovitti A."/>
            <person name="Choi C.J."/>
            <person name="Coesel S."/>
            <person name="De Martino A."/>
            <person name="Detter J.C."/>
            <person name="Durkin C."/>
            <person name="Falciatore A."/>
            <person name="Fournet J."/>
            <person name="Haruta M."/>
            <person name="Huysman M.J."/>
            <person name="Jenkins B.D."/>
            <person name="Jiroutova K."/>
            <person name="Jorgensen R.E."/>
            <person name="Joubert Y."/>
            <person name="Kaplan A."/>
            <person name="Kroger N."/>
            <person name="Kroth P.G."/>
            <person name="La Roche J."/>
            <person name="Lindquist E."/>
            <person name="Lommer M."/>
            <person name="Martin-Jezequel V."/>
            <person name="Lopez P.J."/>
            <person name="Lucas S."/>
            <person name="Mangogna M."/>
            <person name="McGinnis K."/>
            <person name="Medlin L.K."/>
            <person name="Montsant A."/>
            <person name="Oudot-Le Secq M.P."/>
            <person name="Napoli C."/>
            <person name="Obornik M."/>
            <person name="Parker M.S."/>
            <person name="Petit J.L."/>
            <person name="Porcel B.M."/>
            <person name="Poulsen N."/>
            <person name="Robison M."/>
            <person name="Rychlewski L."/>
            <person name="Rynearson T.A."/>
            <person name="Schmutz J."/>
            <person name="Shapiro H."/>
            <person name="Siaut M."/>
            <person name="Stanley M."/>
            <person name="Sussman M.R."/>
            <person name="Taylor A.R."/>
            <person name="Vardi A."/>
            <person name="von Dassow P."/>
            <person name="Vyverman W."/>
            <person name="Willis A."/>
            <person name="Wyrwicz L.S."/>
            <person name="Rokhsar D.S."/>
            <person name="Weissenbach J."/>
            <person name="Armbrust E.V."/>
            <person name="Green B.R."/>
            <person name="Van de Peer Y."/>
            <person name="Grigoriev I.V."/>
        </authorList>
    </citation>
    <scope>NUCLEOTIDE SEQUENCE [LARGE SCALE GENOMIC DNA]</scope>
    <source>
        <strain evidence="2 3">CCMP1335</strain>
    </source>
</reference>
<dbReference type="eggNOG" id="ENOG502T1SZ">
    <property type="taxonomic scope" value="Eukaryota"/>
</dbReference>
<keyword evidence="1" id="KW-0677">Repeat</keyword>
<dbReference type="PaxDb" id="35128-Thaps19649"/>
<dbReference type="PANTHER" id="PTHR43215:SF14">
    <property type="entry name" value="RADIAL SPOKE HEAD 1 HOMOLOG"/>
    <property type="match status" value="1"/>
</dbReference>
<gene>
    <name evidence="2" type="ORF">THAPSDRAFT_19649</name>
</gene>
<dbReference type="Gene3D" id="2.20.110.10">
    <property type="entry name" value="Histone H3 K4-specific methyltransferase SET7/9 N-terminal domain"/>
    <property type="match status" value="2"/>
</dbReference>
<dbReference type="HOGENOM" id="CLU_032017_5_5_1"/>
<dbReference type="InParanoid" id="B8LCG1"/>
<name>B8LCG1_THAPS</name>
<accession>B8LCG1</accession>
<keyword evidence="3" id="KW-1185">Reference proteome</keyword>
<proteinExistence type="predicted"/>
<dbReference type="AlphaFoldDB" id="B8LCG1"/>
<dbReference type="RefSeq" id="XP_002296778.1">
    <property type="nucleotide sequence ID" value="XM_002296742.1"/>
</dbReference>
<dbReference type="GeneID" id="7442499"/>
<evidence type="ECO:0000313" key="2">
    <source>
        <dbReference type="EMBL" id="EED86979.1"/>
    </source>
</evidence>
<sequence>RNGYGVYRSRGGQEYRGEWKNGKKEGFGIASYGTGEYFGGWKDNKREGHGIMAIHTGDVFEGEWSAHAKNGVGAYHYRDGETDVSFYKDDKRVGYG</sequence>
<dbReference type="Proteomes" id="UP000001449">
    <property type="component" value="Chromosome 16"/>
</dbReference>
<dbReference type="KEGG" id="tps:THAPSDRAFT_19649"/>
<feature type="non-terminal residue" evidence="2">
    <location>
        <position position="96"/>
    </location>
</feature>
<protein>
    <submittedName>
        <fullName evidence="2">Uncharacterized protein</fullName>
    </submittedName>
</protein>
<dbReference type="SMART" id="SM00698">
    <property type="entry name" value="MORN"/>
    <property type="match status" value="3"/>
</dbReference>
<dbReference type="EMBL" id="DS999417">
    <property type="protein sequence ID" value="EED86979.1"/>
    <property type="molecule type" value="Genomic_DNA"/>
</dbReference>
<dbReference type="InterPro" id="IPR003409">
    <property type="entry name" value="MORN"/>
</dbReference>
<dbReference type="STRING" id="35128.B8LCG1"/>
<dbReference type="PANTHER" id="PTHR43215">
    <property type="entry name" value="RADIAL SPOKE HEAD 1 HOMOLOG"/>
    <property type="match status" value="1"/>
</dbReference>
<reference evidence="2 3" key="1">
    <citation type="journal article" date="2004" name="Science">
        <title>The genome of the diatom Thalassiosira pseudonana: ecology, evolution, and metabolism.</title>
        <authorList>
            <person name="Armbrust E.V."/>
            <person name="Berges J.A."/>
            <person name="Bowler C."/>
            <person name="Green B.R."/>
            <person name="Martinez D."/>
            <person name="Putnam N.H."/>
            <person name="Zhou S."/>
            <person name="Allen A.E."/>
            <person name="Apt K.E."/>
            <person name="Bechner M."/>
            <person name="Brzezinski M.A."/>
            <person name="Chaal B.K."/>
            <person name="Chiovitti A."/>
            <person name="Davis A.K."/>
            <person name="Demarest M.S."/>
            <person name="Detter J.C."/>
            <person name="Glavina T."/>
            <person name="Goodstein D."/>
            <person name="Hadi M.Z."/>
            <person name="Hellsten U."/>
            <person name="Hildebrand M."/>
            <person name="Jenkins B.D."/>
            <person name="Jurka J."/>
            <person name="Kapitonov V.V."/>
            <person name="Kroger N."/>
            <person name="Lau W.W."/>
            <person name="Lane T.W."/>
            <person name="Larimer F.W."/>
            <person name="Lippmeier J.C."/>
            <person name="Lucas S."/>
            <person name="Medina M."/>
            <person name="Montsant A."/>
            <person name="Obornik M."/>
            <person name="Parker M.S."/>
            <person name="Palenik B."/>
            <person name="Pazour G.J."/>
            <person name="Richardson P.M."/>
            <person name="Rynearson T.A."/>
            <person name="Saito M.A."/>
            <person name="Schwartz D.C."/>
            <person name="Thamatrakoln K."/>
            <person name="Valentin K."/>
            <person name="Vardi A."/>
            <person name="Wilkerson F.P."/>
            <person name="Rokhsar D.S."/>
        </authorList>
    </citation>
    <scope>NUCLEOTIDE SEQUENCE [LARGE SCALE GENOMIC DNA]</scope>
    <source>
        <strain evidence="2 3">CCMP1335</strain>
    </source>
</reference>
<organism evidence="2 3">
    <name type="scientific">Thalassiosira pseudonana</name>
    <name type="common">Marine diatom</name>
    <name type="synonym">Cyclotella nana</name>
    <dbReference type="NCBI Taxonomy" id="35128"/>
    <lineage>
        <taxon>Eukaryota</taxon>
        <taxon>Sar</taxon>
        <taxon>Stramenopiles</taxon>
        <taxon>Ochrophyta</taxon>
        <taxon>Bacillariophyta</taxon>
        <taxon>Coscinodiscophyceae</taxon>
        <taxon>Thalassiosirophycidae</taxon>
        <taxon>Thalassiosirales</taxon>
        <taxon>Thalassiosiraceae</taxon>
        <taxon>Thalassiosira</taxon>
    </lineage>
</organism>
<dbReference type="OMA" id="WSAHAKN"/>